<proteinExistence type="predicted"/>
<gene>
    <name evidence="1" type="ORF">SO802_031631</name>
</gene>
<accession>A0AAW2BP87</accession>
<reference evidence="1 2" key="1">
    <citation type="submission" date="2024-01" db="EMBL/GenBank/DDBJ databases">
        <title>A telomere-to-telomere, gap-free genome of sweet tea (Lithocarpus litseifolius).</title>
        <authorList>
            <person name="Zhou J."/>
        </authorList>
    </citation>
    <scope>NUCLEOTIDE SEQUENCE [LARGE SCALE GENOMIC DNA]</scope>
    <source>
        <strain evidence="1">Zhou-2022a</strain>
        <tissue evidence="1">Leaf</tissue>
    </source>
</reference>
<dbReference type="AlphaFoldDB" id="A0AAW2BP87"/>
<organism evidence="1 2">
    <name type="scientific">Lithocarpus litseifolius</name>
    <dbReference type="NCBI Taxonomy" id="425828"/>
    <lineage>
        <taxon>Eukaryota</taxon>
        <taxon>Viridiplantae</taxon>
        <taxon>Streptophyta</taxon>
        <taxon>Embryophyta</taxon>
        <taxon>Tracheophyta</taxon>
        <taxon>Spermatophyta</taxon>
        <taxon>Magnoliopsida</taxon>
        <taxon>eudicotyledons</taxon>
        <taxon>Gunneridae</taxon>
        <taxon>Pentapetalae</taxon>
        <taxon>rosids</taxon>
        <taxon>fabids</taxon>
        <taxon>Fagales</taxon>
        <taxon>Fagaceae</taxon>
        <taxon>Lithocarpus</taxon>
    </lineage>
</organism>
<name>A0AAW2BP87_9ROSI</name>
<comment type="caution">
    <text evidence="1">The sequence shown here is derived from an EMBL/GenBank/DDBJ whole genome shotgun (WGS) entry which is preliminary data.</text>
</comment>
<dbReference type="Pfam" id="PF14223">
    <property type="entry name" value="Retrotran_gag_2"/>
    <property type="match status" value="1"/>
</dbReference>
<protein>
    <submittedName>
        <fullName evidence="1">Uncharacterized protein</fullName>
    </submittedName>
</protein>
<keyword evidence="2" id="KW-1185">Reference proteome</keyword>
<evidence type="ECO:0000313" key="1">
    <source>
        <dbReference type="EMBL" id="KAK9986680.1"/>
    </source>
</evidence>
<dbReference type="EMBL" id="JAZDWU010000011">
    <property type="protein sequence ID" value="KAK9986680.1"/>
    <property type="molecule type" value="Genomic_DNA"/>
</dbReference>
<dbReference type="Proteomes" id="UP001459277">
    <property type="component" value="Unassembled WGS sequence"/>
</dbReference>
<sequence length="88" mass="9847">MEYPRTKKIKIARDKLLAVGVIVDNEEHICIVLHGLPKEFAHFCSAIRTKSDPITCEQLSIMLQSEEQAMAENSDNFSHSLALYASGN</sequence>
<evidence type="ECO:0000313" key="2">
    <source>
        <dbReference type="Proteomes" id="UP001459277"/>
    </source>
</evidence>